<evidence type="ECO:0000313" key="6">
    <source>
        <dbReference type="Proteomes" id="UP000187266"/>
    </source>
</evidence>
<dbReference type="SMART" id="SM00646">
    <property type="entry name" value="Ami_3"/>
    <property type="match status" value="1"/>
</dbReference>
<dbReference type="GO" id="GO:0009253">
    <property type="term" value="P:peptidoglycan catabolic process"/>
    <property type="evidence" value="ECO:0007669"/>
    <property type="project" value="InterPro"/>
</dbReference>
<dbReference type="PANTHER" id="PTHR30404">
    <property type="entry name" value="N-ACETYLMURAMOYL-L-ALANINE AMIDASE"/>
    <property type="match status" value="1"/>
</dbReference>
<dbReference type="GO" id="GO:0008745">
    <property type="term" value="F:N-acetylmuramoyl-L-alanine amidase activity"/>
    <property type="evidence" value="ECO:0007669"/>
    <property type="project" value="UniProtKB-EC"/>
</dbReference>
<evidence type="ECO:0000256" key="2">
    <source>
        <dbReference type="ARBA" id="ARBA00011901"/>
    </source>
</evidence>
<protein>
    <recommendedName>
        <fullName evidence="2">N-acetylmuramoyl-L-alanine amidase</fullName>
        <ecNumber evidence="2">3.5.1.28</ecNumber>
    </recommendedName>
</protein>
<dbReference type="Gene3D" id="3.40.630.40">
    <property type="entry name" value="Zn-dependent exopeptidases"/>
    <property type="match status" value="1"/>
</dbReference>
<evidence type="ECO:0000256" key="1">
    <source>
        <dbReference type="ARBA" id="ARBA00001561"/>
    </source>
</evidence>
<feature type="domain" description="MurNAc-LAA" evidence="4">
    <location>
        <begin position="238"/>
        <end position="393"/>
    </location>
</feature>
<sequence length="408" mass="43676">MVAPVGIPVSVPLTGSGAAMAQEFHALARVDRAASSLRLDAEEGVLVLALTQAVPWRAFTLDAPRRLILDFREVAWEGSGGDVLARALGVEGEALRAGTFRPGWSRLVLRLPAPLAIETAEMRTDPVTGGASVRIALSAVAEQEFSARVPDAAGGLWALPPRAEVPEPVRRQRGDRPLMVALDPGHGGLDPGAQQGGWNEADLMLSFARDLKEALIREGMKVHLTREDDIFVPLQARVSQARSAGADVFVSLHADALAQGKATGTTIYTLSDTASDRASELLAKRLDRADLLAGVDLEDQDDALAGILMDMVRRETAPRSEMLAGYLVSEIGASDGKLYKKPHLKAGFSVLKAPDIPSVLLELGFMSDERDLRRILSPEWRDSLSGAIVSALKLWAAEDAAKAALIRR</sequence>
<evidence type="ECO:0000313" key="5">
    <source>
        <dbReference type="EMBL" id="APX91190.1"/>
    </source>
</evidence>
<reference evidence="5 6" key="1">
    <citation type="submission" date="2017-01" db="EMBL/GenBank/DDBJ databases">
        <title>Genomic analysis of Xuhuaishuia manganoxidans DY6-4.</title>
        <authorList>
            <person name="Wang X."/>
        </authorList>
    </citation>
    <scope>NUCLEOTIDE SEQUENCE [LARGE SCALE GENOMIC DNA]</scope>
    <source>
        <strain evidence="5 6">DY6-4</strain>
    </source>
</reference>
<dbReference type="InterPro" id="IPR050695">
    <property type="entry name" value="N-acetylmuramoyl_amidase_3"/>
</dbReference>
<dbReference type="STRING" id="1267768.BV394_14055"/>
<dbReference type="Pfam" id="PF01520">
    <property type="entry name" value="Amidase_3"/>
    <property type="match status" value="1"/>
</dbReference>
<evidence type="ECO:0000256" key="3">
    <source>
        <dbReference type="ARBA" id="ARBA00022801"/>
    </source>
</evidence>
<dbReference type="AlphaFoldDB" id="A0A1U7DMI3"/>
<keyword evidence="3" id="KW-0378">Hydrolase</keyword>
<gene>
    <name evidence="5" type="ORF">BV394_14055</name>
</gene>
<dbReference type="EMBL" id="CP019124">
    <property type="protein sequence ID" value="APX91190.1"/>
    <property type="molecule type" value="Genomic_DNA"/>
</dbReference>
<keyword evidence="6" id="KW-1185">Reference proteome</keyword>
<comment type="catalytic activity">
    <reaction evidence="1">
        <text>Hydrolyzes the link between N-acetylmuramoyl residues and L-amino acid residues in certain cell-wall glycopeptides.</text>
        <dbReference type="EC" id="3.5.1.28"/>
    </reaction>
</comment>
<dbReference type="SUPFAM" id="SSF53187">
    <property type="entry name" value="Zn-dependent exopeptidases"/>
    <property type="match status" value="1"/>
</dbReference>
<organism evidence="5 6">
    <name type="scientific">Brevirhabdus pacifica</name>
    <dbReference type="NCBI Taxonomy" id="1267768"/>
    <lineage>
        <taxon>Bacteria</taxon>
        <taxon>Pseudomonadati</taxon>
        <taxon>Pseudomonadota</taxon>
        <taxon>Alphaproteobacteria</taxon>
        <taxon>Rhodobacterales</taxon>
        <taxon>Paracoccaceae</taxon>
        <taxon>Brevirhabdus</taxon>
    </lineage>
</organism>
<evidence type="ECO:0000259" key="4">
    <source>
        <dbReference type="SMART" id="SM00646"/>
    </source>
</evidence>
<dbReference type="Proteomes" id="UP000187266">
    <property type="component" value="Chromosome"/>
</dbReference>
<dbReference type="Gene3D" id="2.60.40.3500">
    <property type="match status" value="1"/>
</dbReference>
<name>A0A1U7DMI3_9RHOB</name>
<dbReference type="EC" id="3.5.1.28" evidence="2"/>
<accession>A0A1U7DMI3</accession>
<proteinExistence type="predicted"/>
<dbReference type="CDD" id="cd02696">
    <property type="entry name" value="MurNAc-LAA"/>
    <property type="match status" value="1"/>
</dbReference>
<dbReference type="InterPro" id="IPR002508">
    <property type="entry name" value="MurNAc-LAA_cat"/>
</dbReference>
<dbReference type="PANTHER" id="PTHR30404:SF0">
    <property type="entry name" value="N-ACETYLMURAMOYL-L-ALANINE AMIDASE AMIC"/>
    <property type="match status" value="1"/>
</dbReference>
<dbReference type="GO" id="GO:0030288">
    <property type="term" value="C:outer membrane-bounded periplasmic space"/>
    <property type="evidence" value="ECO:0007669"/>
    <property type="project" value="TreeGrafter"/>
</dbReference>